<reference evidence="2 3" key="1">
    <citation type="submission" date="2018-06" db="EMBL/GenBank/DDBJ databases">
        <title>Spirosoma sp. HMF3257 Genome sequencing and assembly.</title>
        <authorList>
            <person name="Kang H."/>
            <person name="Cha I."/>
            <person name="Kim H."/>
            <person name="Kang J."/>
            <person name="Joh K."/>
        </authorList>
    </citation>
    <scope>NUCLEOTIDE SEQUENCE [LARGE SCALE GENOMIC DNA]</scope>
    <source>
        <strain evidence="2 3">HMF3257</strain>
    </source>
</reference>
<feature type="domain" description="SnoaL-like" evidence="1">
    <location>
        <begin position="13"/>
        <end position="115"/>
    </location>
</feature>
<dbReference type="PANTHER" id="PTHR41252:SF1">
    <property type="entry name" value="BLR2505 PROTEIN"/>
    <property type="match status" value="1"/>
</dbReference>
<organism evidence="2 3">
    <name type="scientific">Spirosoma telluris</name>
    <dbReference type="NCBI Taxonomy" id="2183553"/>
    <lineage>
        <taxon>Bacteria</taxon>
        <taxon>Pseudomonadati</taxon>
        <taxon>Bacteroidota</taxon>
        <taxon>Cytophagia</taxon>
        <taxon>Cytophagales</taxon>
        <taxon>Cytophagaceae</taxon>
        <taxon>Spirosoma</taxon>
    </lineage>
</organism>
<evidence type="ECO:0000313" key="3">
    <source>
        <dbReference type="Proteomes" id="UP000249016"/>
    </source>
</evidence>
<gene>
    <name evidence="2" type="ORF">HMF3257_19425</name>
</gene>
<comment type="caution">
    <text evidence="2">The sequence shown here is derived from an EMBL/GenBank/DDBJ whole genome shotgun (WGS) entry which is preliminary data.</text>
</comment>
<dbReference type="InterPro" id="IPR032710">
    <property type="entry name" value="NTF2-like_dom_sf"/>
</dbReference>
<dbReference type="OrthoDB" id="6657864at2"/>
<name>A0A327NKR8_9BACT</name>
<dbReference type="InterPro" id="IPR037401">
    <property type="entry name" value="SnoaL-like"/>
</dbReference>
<dbReference type="Pfam" id="PF12680">
    <property type="entry name" value="SnoaL_2"/>
    <property type="match status" value="1"/>
</dbReference>
<dbReference type="Proteomes" id="UP000249016">
    <property type="component" value="Unassembled WGS sequence"/>
</dbReference>
<dbReference type="EMBL" id="QLII01000001">
    <property type="protein sequence ID" value="RAI75787.1"/>
    <property type="molecule type" value="Genomic_DNA"/>
</dbReference>
<dbReference type="SUPFAM" id="SSF54427">
    <property type="entry name" value="NTF2-like"/>
    <property type="match status" value="1"/>
</dbReference>
<sequence length="132" mass="14996">MSATENKHLMETIFAELSKGNDQPFLEAMAEDMQWTWMGSGQWAKTFQGKRSVVNDLWGAVKTTLLPPYKATATRVMADGDYVVVEASGDNRTPDGKIYNNRYCWVCRIEAGKLRAINEYMDTELVTNTFQQ</sequence>
<protein>
    <submittedName>
        <fullName evidence="2">Nuclear transport factor 2 family protein</fullName>
    </submittedName>
</protein>
<dbReference type="AlphaFoldDB" id="A0A327NKR8"/>
<dbReference type="RefSeq" id="WP_111344579.1">
    <property type="nucleotide sequence ID" value="NZ_QLII01000001.1"/>
</dbReference>
<accession>A0A327NKR8</accession>
<evidence type="ECO:0000313" key="2">
    <source>
        <dbReference type="EMBL" id="RAI75787.1"/>
    </source>
</evidence>
<keyword evidence="3" id="KW-1185">Reference proteome</keyword>
<evidence type="ECO:0000259" key="1">
    <source>
        <dbReference type="Pfam" id="PF12680"/>
    </source>
</evidence>
<dbReference type="PANTHER" id="PTHR41252">
    <property type="entry name" value="BLR2505 PROTEIN"/>
    <property type="match status" value="1"/>
</dbReference>
<proteinExistence type="predicted"/>
<dbReference type="Gene3D" id="3.10.450.50">
    <property type="match status" value="1"/>
</dbReference>